<dbReference type="PANTHER" id="PTHR38436:SF3">
    <property type="entry name" value="CARBOXYMETHYLENEBUTENOLIDASE-RELATED"/>
    <property type="match status" value="1"/>
</dbReference>
<accession>A0ABP1CHT5</accession>
<dbReference type="SUPFAM" id="SSF54427">
    <property type="entry name" value="NTF2-like"/>
    <property type="match status" value="1"/>
</dbReference>
<keyword evidence="2" id="KW-1185">Reference proteome</keyword>
<dbReference type="EMBL" id="OZ037944">
    <property type="protein sequence ID" value="CAL1695235.1"/>
    <property type="molecule type" value="Genomic_DNA"/>
</dbReference>
<evidence type="ECO:0000313" key="1">
    <source>
        <dbReference type="EMBL" id="CAL1695235.1"/>
    </source>
</evidence>
<organism evidence="1 2">
    <name type="scientific">Somion occarium</name>
    <dbReference type="NCBI Taxonomy" id="3059160"/>
    <lineage>
        <taxon>Eukaryota</taxon>
        <taxon>Fungi</taxon>
        <taxon>Dikarya</taxon>
        <taxon>Basidiomycota</taxon>
        <taxon>Agaricomycotina</taxon>
        <taxon>Agaricomycetes</taxon>
        <taxon>Polyporales</taxon>
        <taxon>Cerrenaceae</taxon>
        <taxon>Somion</taxon>
    </lineage>
</organism>
<dbReference type="Pfam" id="PF07366">
    <property type="entry name" value="SnoaL"/>
    <property type="match status" value="1"/>
</dbReference>
<sequence length="403" mass="44864">MVYLYKNTVASVFKPPSLLIFIDENQKGWCQQFSEEGYNVIHVAYKPFSPTVDLAKNVKEALHVLAEHDTDWGLIAYGLQSGDLPSIVAALSPKALQDLKACIHFCPNLVDGQEALLRYTSGLYIPSIFHLSSSQENFQASLAILSDPTALGYTLPTSAYHPITVHSYPKVPANPPFPFLMKAPALVTAGEKSSADPYIRSATGVSYTRTLELLKRALGPHYDFERLWERHTYYEFVERDAPKTMSTMVATPYVNHIATMTGGVGYEHLARFYKYHFTGENVTPPDTELITVSRTVGADRVIDEMIFKCTHTTENDYFLPGIKPTGKPLEIAVVGVVAFRGDKLTFEHIYWDQASVLVQLGLLDPTNLPVAGVEVARKVVDPFGLPSNTLMERWRESEGLSID</sequence>
<gene>
    <name evidence="1" type="ORF">GFSPODELE1_LOCUS655</name>
</gene>
<protein>
    <recommendedName>
        <fullName evidence="3">NTF2-like protein</fullName>
    </recommendedName>
</protein>
<dbReference type="InterPro" id="IPR032710">
    <property type="entry name" value="NTF2-like_dom_sf"/>
</dbReference>
<reference evidence="2" key="1">
    <citation type="submission" date="2024-04" db="EMBL/GenBank/DDBJ databases">
        <authorList>
            <person name="Shaw F."/>
            <person name="Minotto A."/>
        </authorList>
    </citation>
    <scope>NUCLEOTIDE SEQUENCE [LARGE SCALE GENOMIC DNA]</scope>
</reference>
<evidence type="ECO:0008006" key="3">
    <source>
        <dbReference type="Google" id="ProtNLM"/>
    </source>
</evidence>
<dbReference type="PANTHER" id="PTHR38436">
    <property type="entry name" value="POLYKETIDE CYCLASE SNOAL-LIKE DOMAIN"/>
    <property type="match status" value="1"/>
</dbReference>
<dbReference type="Gene3D" id="3.10.450.50">
    <property type="match status" value="1"/>
</dbReference>
<dbReference type="Proteomes" id="UP001497453">
    <property type="component" value="Chromosome 1"/>
</dbReference>
<proteinExistence type="predicted"/>
<dbReference type="InterPro" id="IPR009959">
    <property type="entry name" value="Cyclase_SnoaL-like"/>
</dbReference>
<evidence type="ECO:0000313" key="2">
    <source>
        <dbReference type="Proteomes" id="UP001497453"/>
    </source>
</evidence>
<name>A0ABP1CHT5_9APHY</name>